<evidence type="ECO:0000313" key="3">
    <source>
        <dbReference type="Proteomes" id="UP001480595"/>
    </source>
</evidence>
<dbReference type="RefSeq" id="XP_066707611.1">
    <property type="nucleotide sequence ID" value="XM_066866697.1"/>
</dbReference>
<accession>A0ABR1SR38</accession>
<sequence length="141" mass="15723">MAEVFGTAASALAVIELAVKITKLCAQYVEDVSNARDDIGRINTEVTNLKAVTESVRKLLDGPQGTKLRTSQNLYTALQDGQGELQRLEEDLTSRKSRKAMRRCGLRALKWPFRSEDVQKKVDILQRCSQTISLALQVDQT</sequence>
<evidence type="ECO:0000313" key="2">
    <source>
        <dbReference type="EMBL" id="KAK8036793.1"/>
    </source>
</evidence>
<evidence type="ECO:0000259" key="1">
    <source>
        <dbReference type="Pfam" id="PF17111"/>
    </source>
</evidence>
<keyword evidence="3" id="KW-1185">Reference proteome</keyword>
<dbReference type="EMBL" id="JAQQWL010000018">
    <property type="protein sequence ID" value="KAK8036793.1"/>
    <property type="molecule type" value="Genomic_DNA"/>
</dbReference>
<protein>
    <recommendedName>
        <fullName evidence="1">Azaphilone pigments biosynthesis cluster protein L N-terminal domain-containing protein</fullName>
    </recommendedName>
</protein>
<comment type="caution">
    <text evidence="2">The sequence shown here is derived from an EMBL/GenBank/DDBJ whole genome shotgun (WGS) entry which is preliminary data.</text>
</comment>
<dbReference type="Proteomes" id="UP001480595">
    <property type="component" value="Unassembled WGS sequence"/>
</dbReference>
<dbReference type="GeneID" id="92099762"/>
<proteinExistence type="predicted"/>
<feature type="domain" description="Azaphilone pigments biosynthesis cluster protein L N-terminal" evidence="1">
    <location>
        <begin position="3"/>
        <end position="137"/>
    </location>
</feature>
<name>A0ABR1SR38_9PEZI</name>
<reference evidence="2 3" key="1">
    <citation type="submission" date="2023-01" db="EMBL/GenBank/DDBJ databases">
        <title>Analysis of 21 Apiospora genomes using comparative genomics revels a genus with tremendous synthesis potential of carbohydrate active enzymes and secondary metabolites.</title>
        <authorList>
            <person name="Sorensen T."/>
        </authorList>
    </citation>
    <scope>NUCLEOTIDE SEQUENCE [LARGE SCALE GENOMIC DNA]</scope>
    <source>
        <strain evidence="2 3">CBS 135458</strain>
    </source>
</reference>
<gene>
    <name evidence="2" type="ORF">PG994_015290</name>
</gene>
<organism evidence="2 3">
    <name type="scientific">Apiospora phragmitis</name>
    <dbReference type="NCBI Taxonomy" id="2905665"/>
    <lineage>
        <taxon>Eukaryota</taxon>
        <taxon>Fungi</taxon>
        <taxon>Dikarya</taxon>
        <taxon>Ascomycota</taxon>
        <taxon>Pezizomycotina</taxon>
        <taxon>Sordariomycetes</taxon>
        <taxon>Xylariomycetidae</taxon>
        <taxon>Amphisphaeriales</taxon>
        <taxon>Apiosporaceae</taxon>
        <taxon>Apiospora</taxon>
    </lineage>
</organism>
<dbReference type="InterPro" id="IPR031348">
    <property type="entry name" value="PigL_N"/>
</dbReference>
<dbReference type="Pfam" id="PF17111">
    <property type="entry name" value="PigL_N"/>
    <property type="match status" value="1"/>
</dbReference>